<feature type="compositionally biased region" description="Polar residues" evidence="1">
    <location>
        <begin position="128"/>
        <end position="137"/>
    </location>
</feature>
<evidence type="ECO:0000313" key="3">
    <source>
        <dbReference type="Proteomes" id="UP000308199"/>
    </source>
</evidence>
<dbReference type="AlphaFoldDB" id="A0A4V3X932"/>
<proteinExistence type="predicted"/>
<dbReference type="Proteomes" id="UP000308199">
    <property type="component" value="Unassembled WGS sequence"/>
</dbReference>
<gene>
    <name evidence="2" type="ORF">EW145_g8654</name>
</gene>
<protein>
    <submittedName>
        <fullName evidence="2">Uncharacterized protein</fullName>
    </submittedName>
</protein>
<evidence type="ECO:0000313" key="2">
    <source>
        <dbReference type="EMBL" id="THG92612.1"/>
    </source>
</evidence>
<reference evidence="2 3" key="1">
    <citation type="submission" date="2019-02" db="EMBL/GenBank/DDBJ databases">
        <title>Genome sequencing of the rare red list fungi Phellinidium pouzarii.</title>
        <authorList>
            <person name="Buettner E."/>
            <person name="Kellner H."/>
        </authorList>
    </citation>
    <scope>NUCLEOTIDE SEQUENCE [LARGE SCALE GENOMIC DNA]</scope>
    <source>
        <strain evidence="2 3">DSM 108285</strain>
    </source>
</reference>
<feature type="compositionally biased region" description="Basic and acidic residues" evidence="1">
    <location>
        <begin position="210"/>
        <end position="231"/>
    </location>
</feature>
<comment type="caution">
    <text evidence="2">The sequence shown here is derived from an EMBL/GenBank/DDBJ whole genome shotgun (WGS) entry which is preliminary data.</text>
</comment>
<name>A0A4V3X932_9AGAM</name>
<evidence type="ECO:0000256" key="1">
    <source>
        <dbReference type="SAM" id="MobiDB-lite"/>
    </source>
</evidence>
<feature type="compositionally biased region" description="Acidic residues" evidence="1">
    <location>
        <begin position="32"/>
        <end position="66"/>
    </location>
</feature>
<feature type="compositionally biased region" description="Acidic residues" evidence="1">
    <location>
        <begin position="1"/>
        <end position="23"/>
    </location>
</feature>
<dbReference type="EMBL" id="SGPK01001652">
    <property type="protein sequence ID" value="THG92612.1"/>
    <property type="molecule type" value="Genomic_DNA"/>
</dbReference>
<keyword evidence="3" id="KW-1185">Reference proteome</keyword>
<accession>A0A4V3X932</accession>
<organism evidence="2 3">
    <name type="scientific">Phellinidium pouzarii</name>
    <dbReference type="NCBI Taxonomy" id="167371"/>
    <lineage>
        <taxon>Eukaryota</taxon>
        <taxon>Fungi</taxon>
        <taxon>Dikarya</taxon>
        <taxon>Basidiomycota</taxon>
        <taxon>Agaricomycotina</taxon>
        <taxon>Agaricomycetes</taxon>
        <taxon>Hymenochaetales</taxon>
        <taxon>Hymenochaetaceae</taxon>
        <taxon>Phellinidium</taxon>
    </lineage>
</organism>
<feature type="region of interest" description="Disordered" evidence="1">
    <location>
        <begin position="1"/>
        <end position="231"/>
    </location>
</feature>
<feature type="compositionally biased region" description="Low complexity" evidence="1">
    <location>
        <begin position="171"/>
        <end position="181"/>
    </location>
</feature>
<sequence>MAGNAQDDDEAEPETETEGEDEDGGARHPDESETEGEGETEEETDDEDEFDYEDDYDYEDGGEEGITDSYADPLPFHPTFVRMGSIPPKSAPRNIIQPDRRRGSTPAAPSRDTPLPPLAPAYAYTTPIKQHSFWQPSQPEPKPSRENLRGVPGPSFGPGLNVAPPRPVPSPSSQSNQPIQPALRRRQSSHTQTQGALPTALTDAQAREQAALREAERQWEPLEAARTRTIG</sequence>
<feature type="non-terminal residue" evidence="2">
    <location>
        <position position="231"/>
    </location>
</feature>